<name>A0A9W7H792_HIBTR</name>
<organism evidence="3 4">
    <name type="scientific">Hibiscus trionum</name>
    <name type="common">Flower of an hour</name>
    <dbReference type="NCBI Taxonomy" id="183268"/>
    <lineage>
        <taxon>Eukaryota</taxon>
        <taxon>Viridiplantae</taxon>
        <taxon>Streptophyta</taxon>
        <taxon>Embryophyta</taxon>
        <taxon>Tracheophyta</taxon>
        <taxon>Spermatophyta</taxon>
        <taxon>Magnoliopsida</taxon>
        <taxon>eudicotyledons</taxon>
        <taxon>Gunneridae</taxon>
        <taxon>Pentapetalae</taxon>
        <taxon>rosids</taxon>
        <taxon>malvids</taxon>
        <taxon>Malvales</taxon>
        <taxon>Malvaceae</taxon>
        <taxon>Malvoideae</taxon>
        <taxon>Hibiscus</taxon>
    </lineage>
</organism>
<dbReference type="AlphaFoldDB" id="A0A9W7H792"/>
<protein>
    <recommendedName>
        <fullName evidence="5">RNase H type-1 domain-containing protein</fullName>
    </recommendedName>
</protein>
<keyword evidence="4" id="KW-1185">Reference proteome</keyword>
<sequence length="465" mass="53185">MHATLGCNPSYTWKSIWASRGLIEKGISWTIGDGRSVNIWNDVWVPGLPNGRIVVDSISTQFSWVADLIDEQGRTWKEDVIRLLFTHDQAEQILKIPLAEVPILDFYTWRYDTSGIYNVKSGYKLLMGPEYFSSTELSDLQKCKKRVFDSVWSCPIPSKVQITCWKFIKNYIPTALNLAIRRVPVNTDCLLCDSSPESVQHVLECNFLSHVLQVLHVNLTYMTGEQQWLQWLAQLFENLSAESTKRFLVAIWATWGYRNKRFHENANQRPMDIADFVFHYISEFEDVAIIRNPKPKPKVNNWLPPPTNYVKANFDASFQAITKITCIGVIIRNENGLIMGAGSYPNLRALSLEVAEALSCRNAVRLVLELAFRRVLVEGDFLQIINKLLAPSFDRSPSSPIIQEIKQFSGNFLSLSFLHVLRDFNKAAHALAKDGRRFDSPRIWIEEAPTTVEAVAREDRLNRSS</sequence>
<dbReference type="CDD" id="cd06222">
    <property type="entry name" value="RNase_H_like"/>
    <property type="match status" value="1"/>
</dbReference>
<accession>A0A9W7H792</accession>
<feature type="domain" description="Reverse transcriptase zinc-binding" evidence="2">
    <location>
        <begin position="143"/>
        <end position="209"/>
    </location>
</feature>
<proteinExistence type="predicted"/>
<dbReference type="InterPro" id="IPR052929">
    <property type="entry name" value="RNase_H-like_EbsB-rel"/>
</dbReference>
<dbReference type="Pfam" id="PF13966">
    <property type="entry name" value="zf-RVT"/>
    <property type="match status" value="1"/>
</dbReference>
<dbReference type="InterPro" id="IPR002156">
    <property type="entry name" value="RNaseH_domain"/>
</dbReference>
<dbReference type="InterPro" id="IPR012337">
    <property type="entry name" value="RNaseH-like_sf"/>
</dbReference>
<evidence type="ECO:0000259" key="1">
    <source>
        <dbReference type="Pfam" id="PF13456"/>
    </source>
</evidence>
<reference evidence="3" key="1">
    <citation type="submission" date="2023-05" db="EMBL/GenBank/DDBJ databases">
        <title>Genome and transcriptome analyses reveal genes involved in the formation of fine ridges on petal epidermal cells in Hibiscus trionum.</title>
        <authorList>
            <person name="Koshimizu S."/>
            <person name="Masuda S."/>
            <person name="Ishii T."/>
            <person name="Shirasu K."/>
            <person name="Hoshino A."/>
            <person name="Arita M."/>
        </authorList>
    </citation>
    <scope>NUCLEOTIDE SEQUENCE</scope>
    <source>
        <strain evidence="3">Hamamatsu line</strain>
    </source>
</reference>
<gene>
    <name evidence="3" type="ORF">HRI_000838600</name>
</gene>
<evidence type="ECO:0000259" key="2">
    <source>
        <dbReference type="Pfam" id="PF13966"/>
    </source>
</evidence>
<dbReference type="InterPro" id="IPR026960">
    <property type="entry name" value="RVT-Znf"/>
</dbReference>
<feature type="domain" description="RNase H type-1" evidence="1">
    <location>
        <begin position="313"/>
        <end position="434"/>
    </location>
</feature>
<dbReference type="Gene3D" id="3.30.420.10">
    <property type="entry name" value="Ribonuclease H-like superfamily/Ribonuclease H"/>
    <property type="match status" value="1"/>
</dbReference>
<dbReference type="Proteomes" id="UP001165190">
    <property type="component" value="Unassembled WGS sequence"/>
</dbReference>
<evidence type="ECO:0000313" key="3">
    <source>
        <dbReference type="EMBL" id="GMI71693.1"/>
    </source>
</evidence>
<dbReference type="PANTHER" id="PTHR47074">
    <property type="entry name" value="BNAC02G40300D PROTEIN"/>
    <property type="match status" value="1"/>
</dbReference>
<dbReference type="InterPro" id="IPR044730">
    <property type="entry name" value="RNase_H-like_dom_plant"/>
</dbReference>
<dbReference type="InterPro" id="IPR036397">
    <property type="entry name" value="RNaseH_sf"/>
</dbReference>
<evidence type="ECO:0000313" key="4">
    <source>
        <dbReference type="Proteomes" id="UP001165190"/>
    </source>
</evidence>
<evidence type="ECO:0008006" key="5">
    <source>
        <dbReference type="Google" id="ProtNLM"/>
    </source>
</evidence>
<dbReference type="SUPFAM" id="SSF53098">
    <property type="entry name" value="Ribonuclease H-like"/>
    <property type="match status" value="1"/>
</dbReference>
<dbReference type="GO" id="GO:0003676">
    <property type="term" value="F:nucleic acid binding"/>
    <property type="evidence" value="ECO:0007669"/>
    <property type="project" value="InterPro"/>
</dbReference>
<dbReference type="PANTHER" id="PTHR47074:SF61">
    <property type="entry name" value="RNASE H TYPE-1 DOMAIN-CONTAINING PROTEIN"/>
    <property type="match status" value="1"/>
</dbReference>
<dbReference type="OrthoDB" id="1000370at2759"/>
<dbReference type="EMBL" id="BSYR01000010">
    <property type="protein sequence ID" value="GMI71693.1"/>
    <property type="molecule type" value="Genomic_DNA"/>
</dbReference>
<comment type="caution">
    <text evidence="3">The sequence shown here is derived from an EMBL/GenBank/DDBJ whole genome shotgun (WGS) entry which is preliminary data.</text>
</comment>
<dbReference type="Pfam" id="PF13456">
    <property type="entry name" value="RVT_3"/>
    <property type="match status" value="1"/>
</dbReference>
<dbReference type="GO" id="GO:0004523">
    <property type="term" value="F:RNA-DNA hybrid ribonuclease activity"/>
    <property type="evidence" value="ECO:0007669"/>
    <property type="project" value="InterPro"/>
</dbReference>